<dbReference type="AlphaFoldDB" id="A0A9N9HBK0"/>
<proteinExistence type="predicted"/>
<feature type="non-terminal residue" evidence="1">
    <location>
        <position position="85"/>
    </location>
</feature>
<accession>A0A9N9HBK0</accession>
<gene>
    <name evidence="1" type="ORF">POCULU_LOCUS11012</name>
</gene>
<feature type="non-terminal residue" evidence="1">
    <location>
        <position position="1"/>
    </location>
</feature>
<dbReference type="EMBL" id="CAJVPJ010006891">
    <property type="protein sequence ID" value="CAG8671829.1"/>
    <property type="molecule type" value="Genomic_DNA"/>
</dbReference>
<evidence type="ECO:0000313" key="1">
    <source>
        <dbReference type="EMBL" id="CAG8671829.1"/>
    </source>
</evidence>
<reference evidence="1" key="1">
    <citation type="submission" date="2021-06" db="EMBL/GenBank/DDBJ databases">
        <authorList>
            <person name="Kallberg Y."/>
            <person name="Tangrot J."/>
            <person name="Rosling A."/>
        </authorList>
    </citation>
    <scope>NUCLEOTIDE SEQUENCE</scope>
    <source>
        <strain evidence="1">IA702</strain>
    </source>
</reference>
<keyword evidence="2" id="KW-1185">Reference proteome</keyword>
<evidence type="ECO:0000313" key="2">
    <source>
        <dbReference type="Proteomes" id="UP000789572"/>
    </source>
</evidence>
<dbReference type="Proteomes" id="UP000789572">
    <property type="component" value="Unassembled WGS sequence"/>
</dbReference>
<name>A0A9N9HBK0_9GLOM</name>
<sequence length="85" mass="10244">FTPIINPYTSQVILRFTTLKDFLRMSHQERLGLFGRWIDERRLQKLDVILHGALFDNVFEEEYIDEEYIDGEYIDGECAMEDFYN</sequence>
<dbReference type="OrthoDB" id="2422840at2759"/>
<comment type="caution">
    <text evidence="1">The sequence shown here is derived from an EMBL/GenBank/DDBJ whole genome shotgun (WGS) entry which is preliminary data.</text>
</comment>
<organism evidence="1 2">
    <name type="scientific">Paraglomus occultum</name>
    <dbReference type="NCBI Taxonomy" id="144539"/>
    <lineage>
        <taxon>Eukaryota</taxon>
        <taxon>Fungi</taxon>
        <taxon>Fungi incertae sedis</taxon>
        <taxon>Mucoromycota</taxon>
        <taxon>Glomeromycotina</taxon>
        <taxon>Glomeromycetes</taxon>
        <taxon>Paraglomerales</taxon>
        <taxon>Paraglomeraceae</taxon>
        <taxon>Paraglomus</taxon>
    </lineage>
</organism>
<protein>
    <submittedName>
        <fullName evidence="1">1221_t:CDS:1</fullName>
    </submittedName>
</protein>